<reference evidence="1" key="1">
    <citation type="submission" date="2021-06" db="EMBL/GenBank/DDBJ databases">
        <title>Comparative genomics, transcriptomics and evolutionary studies reveal genomic signatures of adaptation to plant cell wall in hemibiotrophic fungi.</title>
        <authorList>
            <consortium name="DOE Joint Genome Institute"/>
            <person name="Baroncelli R."/>
            <person name="Diaz J.F."/>
            <person name="Benocci T."/>
            <person name="Peng M."/>
            <person name="Battaglia E."/>
            <person name="Haridas S."/>
            <person name="Andreopoulos W."/>
            <person name="Labutti K."/>
            <person name="Pangilinan J."/>
            <person name="Floch G.L."/>
            <person name="Makela M.R."/>
            <person name="Henrissat B."/>
            <person name="Grigoriev I.V."/>
            <person name="Crouch J.A."/>
            <person name="De Vries R.P."/>
            <person name="Sukno S.A."/>
            <person name="Thon M.R."/>
        </authorList>
    </citation>
    <scope>NUCLEOTIDE SEQUENCE</scope>
    <source>
        <strain evidence="1">CBS 102054</strain>
    </source>
</reference>
<accession>A0AAJ0A899</accession>
<dbReference type="GeneID" id="85467433"/>
<gene>
    <name evidence="1" type="ORF">BDP81DRAFT_20338</name>
</gene>
<evidence type="ECO:0000313" key="1">
    <source>
        <dbReference type="EMBL" id="KAK1656365.1"/>
    </source>
</evidence>
<keyword evidence="2" id="KW-1185">Reference proteome</keyword>
<dbReference type="Proteomes" id="UP001243989">
    <property type="component" value="Unassembled WGS sequence"/>
</dbReference>
<protein>
    <submittedName>
        <fullName evidence="1">Uncharacterized protein</fullName>
    </submittedName>
</protein>
<sequence>MYLRRYLLVSVECSLVYLVLLCFTSSTKPLPAQHSIVVFYSGYSSSQYGCSFKSSFQSWTHGSGITPVGLHRHGPLLNLTLKYLSQAP</sequence>
<dbReference type="RefSeq" id="XP_060452409.1">
    <property type="nucleotide sequence ID" value="XM_060582571.1"/>
</dbReference>
<dbReference type="AlphaFoldDB" id="A0AAJ0A899"/>
<organism evidence="1 2">
    <name type="scientific">Colletotrichum phormii</name>
    <dbReference type="NCBI Taxonomy" id="359342"/>
    <lineage>
        <taxon>Eukaryota</taxon>
        <taxon>Fungi</taxon>
        <taxon>Dikarya</taxon>
        <taxon>Ascomycota</taxon>
        <taxon>Pezizomycotina</taxon>
        <taxon>Sordariomycetes</taxon>
        <taxon>Hypocreomycetidae</taxon>
        <taxon>Glomerellales</taxon>
        <taxon>Glomerellaceae</taxon>
        <taxon>Colletotrichum</taxon>
        <taxon>Colletotrichum acutatum species complex</taxon>
    </lineage>
</organism>
<dbReference type="EMBL" id="JAHMHQ010000001">
    <property type="protein sequence ID" value="KAK1656365.1"/>
    <property type="molecule type" value="Genomic_DNA"/>
</dbReference>
<comment type="caution">
    <text evidence="1">The sequence shown here is derived from an EMBL/GenBank/DDBJ whole genome shotgun (WGS) entry which is preliminary data.</text>
</comment>
<name>A0AAJ0A899_9PEZI</name>
<evidence type="ECO:0000313" key="2">
    <source>
        <dbReference type="Proteomes" id="UP001243989"/>
    </source>
</evidence>
<proteinExistence type="predicted"/>